<keyword evidence="4" id="KW-0677">Repeat</keyword>
<dbReference type="Gene3D" id="1.10.10.10">
    <property type="entry name" value="Winged helix-like DNA-binding domain superfamily/Winged helix DNA-binding domain"/>
    <property type="match status" value="1"/>
</dbReference>
<comment type="subcellular location">
    <subcellularLocation>
        <location evidence="1">Cell membrane</location>
    </subcellularLocation>
</comment>
<dbReference type="PANTHER" id="PTHR12231">
    <property type="entry name" value="CTX-RELATED TYPE I TRANSMEMBRANE PROTEIN"/>
    <property type="match status" value="1"/>
</dbReference>
<dbReference type="InterPro" id="IPR036179">
    <property type="entry name" value="Ig-like_dom_sf"/>
</dbReference>
<keyword evidence="8" id="KW-0393">Immunoglobulin domain</keyword>
<accession>A0A836EQ38</accession>
<evidence type="ECO:0000313" key="12">
    <source>
        <dbReference type="Proteomes" id="UP000668214"/>
    </source>
</evidence>
<sequence>MRLTESSAFGEDIASPGEVKGRAVSGEDFTQSKSEAEGYGEHFNIQRGGGPQWLDGVVNVSLTLFQCSRSSGNDAERLVTVMKSRSPKVHRRRMHFRRSGRLSALAKSAAEAHRILVQTYDDNALSDTTCRDWFRRFKNNDFELEDKERSGAPKKFQDKELEQLLDEDPSQTLSELGKILQVDESTVSKRLKGLGIIQKQGHWVPRALKEKRPLYAQRHDKVILLHDNARPHVAWLRVDTQTILTIATHVITKNHRIAVSHSDHRTWFLHIREVRESDRGWYMCQINTDPMKSQIGYLEVVVPPDILDYDTSTDMVVMEGRNVTLRCAATGSPAPNITWRREDGQQIQLGNGEEVASVDGPSFNITKVNRLHMGSYLCIASNGVPPSVSKRIMLTVHFPPMIWVQNQLVGAQEGQKLTLECYSEAFPKSINYWTRDQDKIVPQGGKYDPVLKDNAYKIHMRLTINSVSPTDYGSYKCVSRNSLGDTDGSIRVYPISGSNSSITKYKGKARHNSGNNNILEGNQDMLKERDLKLRGRKENGGDVADYDESSATSNGSSLLLVIFVALCLYLHHHPQMRTLHPA</sequence>
<keyword evidence="12" id="KW-1185">Reference proteome</keyword>
<dbReference type="Pfam" id="PF17906">
    <property type="entry name" value="HTH_48"/>
    <property type="match status" value="1"/>
</dbReference>
<dbReference type="EMBL" id="JAANIA010001604">
    <property type="protein sequence ID" value="KAG5319837.1"/>
    <property type="molecule type" value="Genomic_DNA"/>
</dbReference>
<comment type="caution">
    <text evidence="11">The sequence shown here is derived from an EMBL/GenBank/DDBJ whole genome shotgun (WGS) entry which is preliminary data.</text>
</comment>
<evidence type="ECO:0000256" key="3">
    <source>
        <dbReference type="ARBA" id="ARBA00022729"/>
    </source>
</evidence>
<evidence type="ECO:0000256" key="4">
    <source>
        <dbReference type="ARBA" id="ARBA00022737"/>
    </source>
</evidence>
<dbReference type="InterPro" id="IPR003599">
    <property type="entry name" value="Ig_sub"/>
</dbReference>
<protein>
    <submittedName>
        <fullName evidence="11">CEPU1 protein</fullName>
    </submittedName>
</protein>
<evidence type="ECO:0000256" key="9">
    <source>
        <dbReference type="SAM" id="MobiDB-lite"/>
    </source>
</evidence>
<feature type="domain" description="Ig-like" evidence="10">
    <location>
        <begin position="304"/>
        <end position="389"/>
    </location>
</feature>
<dbReference type="InterPro" id="IPR003598">
    <property type="entry name" value="Ig_sub2"/>
</dbReference>
<evidence type="ECO:0000256" key="2">
    <source>
        <dbReference type="ARBA" id="ARBA00022475"/>
    </source>
</evidence>
<keyword evidence="5" id="KW-0472">Membrane</keyword>
<dbReference type="InterPro" id="IPR051170">
    <property type="entry name" value="Neural/epithelial_adhesion"/>
</dbReference>
<dbReference type="InterPro" id="IPR036388">
    <property type="entry name" value="WH-like_DNA-bd_sf"/>
</dbReference>
<name>A0A836EQ38_9HYME</name>
<feature type="domain" description="Ig-like" evidence="10">
    <location>
        <begin position="399"/>
        <end position="496"/>
    </location>
</feature>
<dbReference type="PROSITE" id="PS50835">
    <property type="entry name" value="IG_LIKE"/>
    <property type="match status" value="2"/>
</dbReference>
<keyword evidence="3" id="KW-0732">Signal</keyword>
<dbReference type="Gene3D" id="2.60.40.10">
    <property type="entry name" value="Immunoglobulins"/>
    <property type="match status" value="3"/>
</dbReference>
<reference evidence="11" key="1">
    <citation type="submission" date="2020-02" db="EMBL/GenBank/DDBJ databases">
        <title>Relaxed selection underlies rapid genomic changes in the transitions from sociality to social parasitism in ants.</title>
        <authorList>
            <person name="Bi X."/>
        </authorList>
    </citation>
    <scope>NUCLEOTIDE SEQUENCE</scope>
    <source>
        <strain evidence="11">BGI-DK2014c</strain>
        <tissue evidence="11">Whole body</tissue>
    </source>
</reference>
<feature type="non-terminal residue" evidence="11">
    <location>
        <position position="1"/>
    </location>
</feature>
<dbReference type="FunFam" id="2.60.40.10:FF:000328">
    <property type="entry name" value="CLUMA_CG000981, isoform A"/>
    <property type="match status" value="1"/>
</dbReference>
<evidence type="ECO:0000256" key="5">
    <source>
        <dbReference type="ARBA" id="ARBA00023136"/>
    </source>
</evidence>
<evidence type="ECO:0000256" key="7">
    <source>
        <dbReference type="ARBA" id="ARBA00023180"/>
    </source>
</evidence>
<dbReference type="InterPro" id="IPR007110">
    <property type="entry name" value="Ig-like_dom"/>
</dbReference>
<gene>
    <name evidence="11" type="primary">Cepu1</name>
    <name evidence="11" type="ORF">G6Z78_0003933</name>
</gene>
<evidence type="ECO:0000256" key="1">
    <source>
        <dbReference type="ARBA" id="ARBA00004236"/>
    </source>
</evidence>
<proteinExistence type="predicted"/>
<evidence type="ECO:0000256" key="6">
    <source>
        <dbReference type="ARBA" id="ARBA00023157"/>
    </source>
</evidence>
<dbReference type="SMART" id="SM00408">
    <property type="entry name" value="IGc2"/>
    <property type="match status" value="2"/>
</dbReference>
<keyword evidence="6" id="KW-1015">Disulfide bond</keyword>
<dbReference type="SMART" id="SM00409">
    <property type="entry name" value="IG"/>
    <property type="match status" value="3"/>
</dbReference>
<dbReference type="FunFam" id="2.60.40.10:FF:000376">
    <property type="entry name" value="CLUMA_CG000981, isoform A"/>
    <property type="match status" value="1"/>
</dbReference>
<dbReference type="Pfam" id="PF13927">
    <property type="entry name" value="Ig_3"/>
    <property type="match status" value="2"/>
</dbReference>
<dbReference type="Gene3D" id="1.10.10.1450">
    <property type="match status" value="1"/>
</dbReference>
<dbReference type="GO" id="GO:0043005">
    <property type="term" value="C:neuron projection"/>
    <property type="evidence" value="ECO:0007669"/>
    <property type="project" value="TreeGrafter"/>
</dbReference>
<evidence type="ECO:0000256" key="8">
    <source>
        <dbReference type="ARBA" id="ARBA00023319"/>
    </source>
</evidence>
<evidence type="ECO:0000313" key="11">
    <source>
        <dbReference type="EMBL" id="KAG5319837.1"/>
    </source>
</evidence>
<evidence type="ECO:0000259" key="10">
    <source>
        <dbReference type="PROSITE" id="PS50835"/>
    </source>
</evidence>
<dbReference type="InterPro" id="IPR013783">
    <property type="entry name" value="Ig-like_fold"/>
</dbReference>
<feature type="non-terminal residue" evidence="11">
    <location>
        <position position="582"/>
    </location>
</feature>
<dbReference type="Proteomes" id="UP000668214">
    <property type="component" value="Unassembled WGS sequence"/>
</dbReference>
<keyword evidence="2" id="KW-1003">Cell membrane</keyword>
<dbReference type="GO" id="GO:0005886">
    <property type="term" value="C:plasma membrane"/>
    <property type="evidence" value="ECO:0007669"/>
    <property type="project" value="UniProtKB-SubCell"/>
</dbReference>
<dbReference type="SUPFAM" id="SSF48726">
    <property type="entry name" value="Immunoglobulin"/>
    <property type="match status" value="3"/>
</dbReference>
<feature type="region of interest" description="Disordered" evidence="9">
    <location>
        <begin position="1"/>
        <end position="33"/>
    </location>
</feature>
<dbReference type="AlphaFoldDB" id="A0A836EQ38"/>
<dbReference type="InterPro" id="IPR041426">
    <property type="entry name" value="Mos1_HTH"/>
</dbReference>
<keyword evidence="7" id="KW-0325">Glycoprotein</keyword>
<dbReference type="PANTHER" id="PTHR12231:SF272">
    <property type="entry name" value="DPR-INTERACTING PROTEIN THETA"/>
    <property type="match status" value="1"/>
</dbReference>
<organism evidence="11 12">
    <name type="scientific">Pseudoatta argentina</name>
    <dbReference type="NCBI Taxonomy" id="621737"/>
    <lineage>
        <taxon>Eukaryota</taxon>
        <taxon>Metazoa</taxon>
        <taxon>Ecdysozoa</taxon>
        <taxon>Arthropoda</taxon>
        <taxon>Hexapoda</taxon>
        <taxon>Insecta</taxon>
        <taxon>Pterygota</taxon>
        <taxon>Neoptera</taxon>
        <taxon>Endopterygota</taxon>
        <taxon>Hymenoptera</taxon>
        <taxon>Apocrita</taxon>
        <taxon>Aculeata</taxon>
        <taxon>Formicoidea</taxon>
        <taxon>Formicidae</taxon>
        <taxon>Myrmicinae</taxon>
        <taxon>Pseudoatta</taxon>
    </lineage>
</organism>